<evidence type="ECO:0000313" key="1">
    <source>
        <dbReference type="EMBL" id="KPI39327.1"/>
    </source>
</evidence>
<accession>A0A0N1HNX7</accession>
<organism evidence="1 2">
    <name type="scientific">Cyphellophora attinorum</name>
    <dbReference type="NCBI Taxonomy" id="1664694"/>
    <lineage>
        <taxon>Eukaryota</taxon>
        <taxon>Fungi</taxon>
        <taxon>Dikarya</taxon>
        <taxon>Ascomycota</taxon>
        <taxon>Pezizomycotina</taxon>
        <taxon>Eurotiomycetes</taxon>
        <taxon>Chaetothyriomycetidae</taxon>
        <taxon>Chaetothyriales</taxon>
        <taxon>Cyphellophoraceae</taxon>
        <taxon>Cyphellophora</taxon>
    </lineage>
</organism>
<evidence type="ECO:0008006" key="3">
    <source>
        <dbReference type="Google" id="ProtNLM"/>
    </source>
</evidence>
<keyword evidence="2" id="KW-1185">Reference proteome</keyword>
<reference evidence="1 2" key="1">
    <citation type="submission" date="2015-06" db="EMBL/GenBank/DDBJ databases">
        <title>Draft genome of the ant-associated black yeast Phialophora attae CBS 131958.</title>
        <authorList>
            <person name="Moreno L.F."/>
            <person name="Stielow B.J."/>
            <person name="de Hoog S."/>
            <person name="Vicente V.A."/>
            <person name="Weiss V.A."/>
            <person name="de Vries M."/>
            <person name="Cruz L.M."/>
            <person name="Souza E.M."/>
        </authorList>
    </citation>
    <scope>NUCLEOTIDE SEQUENCE [LARGE SCALE GENOMIC DNA]</scope>
    <source>
        <strain evidence="1 2">CBS 131958</strain>
    </source>
</reference>
<name>A0A0N1HNX7_9EURO</name>
<dbReference type="VEuPathDB" id="FungiDB:AB675_5170"/>
<dbReference type="Proteomes" id="UP000038010">
    <property type="component" value="Unassembled WGS sequence"/>
</dbReference>
<sequence length="327" mass="35654">MPSFLGLPLELRETIFSDVLADLTACLVITDTKTSVSTTTQSSFSVCDFNKHIASLSRHHAEPITTSLLSVCRQIRNETIALAGRTLDFAVVISSSNAALEATTAHILQRPCIPPGWTIKLRSLSVTTYTLVTHHAPTFWQGFWTNVSSMCPFLTHGSVNRLSSNLQLLGGQSETASVMNYCSTSSGAATKVDDILTDGPVMGKYKAEAREQFYRVISEMPLKGERGWRVSMKLKFVVWITGVSVYGYDDFGCYVTVSENGDSAATRDSTADHDTLKGHVVVHRRGAEARTRETFEPGADAVQVAVGEVMSAGRVQSFVDMENMLIA</sequence>
<dbReference type="GeneID" id="28737240"/>
<proteinExistence type="predicted"/>
<evidence type="ECO:0000313" key="2">
    <source>
        <dbReference type="Proteomes" id="UP000038010"/>
    </source>
</evidence>
<comment type="caution">
    <text evidence="1">The sequence shown here is derived from an EMBL/GenBank/DDBJ whole genome shotgun (WGS) entry which is preliminary data.</text>
</comment>
<dbReference type="EMBL" id="LFJN01000015">
    <property type="protein sequence ID" value="KPI39327.1"/>
    <property type="molecule type" value="Genomic_DNA"/>
</dbReference>
<dbReference type="RefSeq" id="XP_017999290.1">
    <property type="nucleotide sequence ID" value="XM_018145360.1"/>
</dbReference>
<dbReference type="AlphaFoldDB" id="A0A0N1HNX7"/>
<gene>
    <name evidence="1" type="ORF">AB675_5170</name>
</gene>
<protein>
    <recommendedName>
        <fullName evidence="3">F-box domain-containing protein</fullName>
    </recommendedName>
</protein>